<organism evidence="2 3">
    <name type="scientific">Parelaphostrongylus tenuis</name>
    <name type="common">Meningeal worm</name>
    <dbReference type="NCBI Taxonomy" id="148309"/>
    <lineage>
        <taxon>Eukaryota</taxon>
        <taxon>Metazoa</taxon>
        <taxon>Ecdysozoa</taxon>
        <taxon>Nematoda</taxon>
        <taxon>Chromadorea</taxon>
        <taxon>Rhabditida</taxon>
        <taxon>Rhabditina</taxon>
        <taxon>Rhabditomorpha</taxon>
        <taxon>Strongyloidea</taxon>
        <taxon>Metastrongylidae</taxon>
        <taxon>Parelaphostrongylus</taxon>
    </lineage>
</organism>
<feature type="region of interest" description="Disordered" evidence="1">
    <location>
        <begin position="1"/>
        <end position="64"/>
    </location>
</feature>
<gene>
    <name evidence="2" type="ORF">KIN20_021798</name>
</gene>
<comment type="caution">
    <text evidence="2">The sequence shown here is derived from an EMBL/GenBank/DDBJ whole genome shotgun (WGS) entry which is preliminary data.</text>
</comment>
<feature type="compositionally biased region" description="Basic residues" evidence="1">
    <location>
        <begin position="126"/>
        <end position="135"/>
    </location>
</feature>
<feature type="compositionally biased region" description="Basic and acidic residues" evidence="1">
    <location>
        <begin position="8"/>
        <end position="59"/>
    </location>
</feature>
<reference evidence="2" key="1">
    <citation type="submission" date="2021-06" db="EMBL/GenBank/DDBJ databases">
        <title>Parelaphostrongylus tenuis whole genome reference sequence.</title>
        <authorList>
            <person name="Garwood T.J."/>
            <person name="Larsen P.A."/>
            <person name="Fountain-Jones N.M."/>
            <person name="Garbe J.R."/>
            <person name="Macchietto M.G."/>
            <person name="Kania S.A."/>
            <person name="Gerhold R.W."/>
            <person name="Richards J.E."/>
            <person name="Wolf T.M."/>
        </authorList>
    </citation>
    <scope>NUCLEOTIDE SEQUENCE</scope>
    <source>
        <strain evidence="2">MNPRO001-30</strain>
        <tissue evidence="2">Meninges</tissue>
    </source>
</reference>
<dbReference type="EMBL" id="JAHQIW010004414">
    <property type="protein sequence ID" value="KAJ1362286.1"/>
    <property type="molecule type" value="Genomic_DNA"/>
</dbReference>
<evidence type="ECO:0000313" key="2">
    <source>
        <dbReference type="EMBL" id="KAJ1362286.1"/>
    </source>
</evidence>
<evidence type="ECO:0000313" key="3">
    <source>
        <dbReference type="Proteomes" id="UP001196413"/>
    </source>
</evidence>
<proteinExistence type="predicted"/>
<sequence length="144" mass="16064">MDYVGHIHNNEGRVRDLESGRGGEPKGAKVEDKARGHDRSGHQDETRMTAEVGGPDRRPAGAGGATIGWVAQRCSCHGIVHDRSQSLREEQFDARGAQGVMDFIRSDQYKYLYWRQEVASGAVPPKRNKDRKLSRKTMNQSQCA</sequence>
<feature type="region of interest" description="Disordered" evidence="1">
    <location>
        <begin position="120"/>
        <end position="144"/>
    </location>
</feature>
<protein>
    <submittedName>
        <fullName evidence="2">Uncharacterized protein</fullName>
    </submittedName>
</protein>
<accession>A0AAD5N512</accession>
<dbReference type="Proteomes" id="UP001196413">
    <property type="component" value="Unassembled WGS sequence"/>
</dbReference>
<evidence type="ECO:0000256" key="1">
    <source>
        <dbReference type="SAM" id="MobiDB-lite"/>
    </source>
</evidence>
<keyword evidence="3" id="KW-1185">Reference proteome</keyword>
<name>A0AAD5N512_PARTN</name>
<dbReference type="AlphaFoldDB" id="A0AAD5N512"/>